<evidence type="ECO:0000256" key="4">
    <source>
        <dbReference type="ARBA" id="ARBA00022989"/>
    </source>
</evidence>
<gene>
    <name evidence="8" type="ORF">LSH36_68g11024</name>
</gene>
<keyword evidence="3 6" id="KW-0812">Transmembrane</keyword>
<feature type="transmembrane region" description="Helical" evidence="6">
    <location>
        <begin position="170"/>
        <end position="188"/>
    </location>
</feature>
<keyword evidence="5 6" id="KW-0472">Membrane</keyword>
<feature type="transmembrane region" description="Helical" evidence="6">
    <location>
        <begin position="96"/>
        <end position="117"/>
    </location>
</feature>
<evidence type="ECO:0000259" key="7">
    <source>
        <dbReference type="SMART" id="SM00014"/>
    </source>
</evidence>
<dbReference type="CDD" id="cd03384">
    <property type="entry name" value="PAP2_wunen"/>
    <property type="match status" value="1"/>
</dbReference>
<dbReference type="GO" id="GO:0046839">
    <property type="term" value="P:phospholipid dephosphorylation"/>
    <property type="evidence" value="ECO:0007669"/>
    <property type="project" value="TreeGrafter"/>
</dbReference>
<evidence type="ECO:0000256" key="6">
    <source>
        <dbReference type="SAM" id="Phobius"/>
    </source>
</evidence>
<feature type="transmembrane region" description="Helical" evidence="6">
    <location>
        <begin position="232"/>
        <end position="256"/>
    </location>
</feature>
<dbReference type="InterPro" id="IPR000326">
    <property type="entry name" value="PAP2/HPO"/>
</dbReference>
<feature type="domain" description="Phosphatidic acid phosphatase type 2/haloperoxidase" evidence="7">
    <location>
        <begin position="102"/>
        <end position="247"/>
    </location>
</feature>
<evidence type="ECO:0000256" key="1">
    <source>
        <dbReference type="ARBA" id="ARBA00004141"/>
    </source>
</evidence>
<dbReference type="GO" id="GO:0008195">
    <property type="term" value="F:phosphatidate phosphatase activity"/>
    <property type="evidence" value="ECO:0007669"/>
    <property type="project" value="TreeGrafter"/>
</dbReference>
<feature type="transmembrane region" description="Helical" evidence="6">
    <location>
        <begin position="12"/>
        <end position="34"/>
    </location>
</feature>
<reference evidence="8" key="1">
    <citation type="journal article" date="2023" name="Mol. Biol. Evol.">
        <title>Third-Generation Sequencing Reveals the Adaptive Role of the Epigenome in Three Deep-Sea Polychaetes.</title>
        <authorList>
            <person name="Perez M."/>
            <person name="Aroh O."/>
            <person name="Sun Y."/>
            <person name="Lan Y."/>
            <person name="Juniper S.K."/>
            <person name="Young C.R."/>
            <person name="Angers B."/>
            <person name="Qian P.Y."/>
        </authorList>
    </citation>
    <scope>NUCLEOTIDE SEQUENCE</scope>
    <source>
        <strain evidence="8">P08H-3</strain>
    </source>
</reference>
<dbReference type="PANTHER" id="PTHR10165">
    <property type="entry name" value="LIPID PHOSPHATE PHOSPHATASE"/>
    <property type="match status" value="1"/>
</dbReference>
<name>A0AAD9K4W2_9ANNE</name>
<dbReference type="Pfam" id="PF01569">
    <property type="entry name" value="PAP2"/>
    <property type="match status" value="1"/>
</dbReference>
<dbReference type="PANTHER" id="PTHR10165:SF103">
    <property type="entry name" value="PHOSPHOLIPID PHOSPHATASE HOMOLOG 1.2 HOMOLOG"/>
    <property type="match status" value="1"/>
</dbReference>
<dbReference type="GO" id="GO:0005886">
    <property type="term" value="C:plasma membrane"/>
    <property type="evidence" value="ECO:0007669"/>
    <property type="project" value="TreeGrafter"/>
</dbReference>
<dbReference type="GO" id="GO:0007165">
    <property type="term" value="P:signal transduction"/>
    <property type="evidence" value="ECO:0007669"/>
    <property type="project" value="TreeGrafter"/>
</dbReference>
<comment type="caution">
    <text evidence="8">The sequence shown here is derived from an EMBL/GenBank/DDBJ whole genome shotgun (WGS) entry which is preliminary data.</text>
</comment>
<dbReference type="SUPFAM" id="SSF48317">
    <property type="entry name" value="Acid phosphatase/Vanadium-dependent haloperoxidase"/>
    <property type="match status" value="1"/>
</dbReference>
<evidence type="ECO:0000313" key="9">
    <source>
        <dbReference type="Proteomes" id="UP001208570"/>
    </source>
</evidence>
<keyword evidence="9" id="KW-1185">Reference proteome</keyword>
<dbReference type="Proteomes" id="UP001208570">
    <property type="component" value="Unassembled WGS sequence"/>
</dbReference>
<protein>
    <recommendedName>
        <fullName evidence="7">Phosphatidic acid phosphatase type 2/haloperoxidase domain-containing protein</fullName>
    </recommendedName>
</protein>
<feature type="transmembrane region" description="Helical" evidence="6">
    <location>
        <begin position="200"/>
        <end position="220"/>
    </location>
</feature>
<dbReference type="SMART" id="SM00014">
    <property type="entry name" value="acidPPc"/>
    <property type="match status" value="1"/>
</dbReference>
<dbReference type="AlphaFoldDB" id="A0AAD9K4W2"/>
<feature type="transmembrane region" description="Helical" evidence="6">
    <location>
        <begin position="63"/>
        <end position="84"/>
    </location>
</feature>
<sequence>MALRLRKTKLMMFAVDLSIVIVAGVALLLVHVLVKPFDRGFFCDDETIQHPYREDTVPMPLCAAIGVAVAVSSFFVIECSLSLGCKKTRDRRPIHVLWTIAKLMAIFCFGVGSTLILTETGKLCLGRLRPNFLTVCKPNISAINCTRFVEYFTCTNTELSEKIILDSRKSFPSGHSSFVAFTAIFLGVYYEKRLKLEFSVFLKTFLQIILAVLALFTMFSRVSDYKHHWSDVLGGAFLGVATGVWTVCCLGCHIGLRAMSSAHQTHMSPVLDTQHLPLSDPCTPEPATFLSPNFDKIDV</sequence>
<keyword evidence="4 6" id="KW-1133">Transmembrane helix</keyword>
<evidence type="ECO:0000256" key="5">
    <source>
        <dbReference type="ARBA" id="ARBA00023136"/>
    </source>
</evidence>
<dbReference type="GO" id="GO:0006644">
    <property type="term" value="P:phospholipid metabolic process"/>
    <property type="evidence" value="ECO:0007669"/>
    <property type="project" value="InterPro"/>
</dbReference>
<dbReference type="Gene3D" id="1.20.144.10">
    <property type="entry name" value="Phosphatidic acid phosphatase type 2/haloperoxidase"/>
    <property type="match status" value="1"/>
</dbReference>
<evidence type="ECO:0000313" key="8">
    <source>
        <dbReference type="EMBL" id="KAK2164158.1"/>
    </source>
</evidence>
<dbReference type="EMBL" id="JAODUP010000068">
    <property type="protein sequence ID" value="KAK2164158.1"/>
    <property type="molecule type" value="Genomic_DNA"/>
</dbReference>
<comment type="subcellular location">
    <subcellularLocation>
        <location evidence="1">Membrane</location>
        <topology evidence="1">Multi-pass membrane protein</topology>
    </subcellularLocation>
</comment>
<proteinExistence type="inferred from homology"/>
<dbReference type="InterPro" id="IPR036938">
    <property type="entry name" value="PAP2/HPO_sf"/>
</dbReference>
<organism evidence="8 9">
    <name type="scientific">Paralvinella palmiformis</name>
    <dbReference type="NCBI Taxonomy" id="53620"/>
    <lineage>
        <taxon>Eukaryota</taxon>
        <taxon>Metazoa</taxon>
        <taxon>Spiralia</taxon>
        <taxon>Lophotrochozoa</taxon>
        <taxon>Annelida</taxon>
        <taxon>Polychaeta</taxon>
        <taxon>Sedentaria</taxon>
        <taxon>Canalipalpata</taxon>
        <taxon>Terebellida</taxon>
        <taxon>Terebelliformia</taxon>
        <taxon>Alvinellidae</taxon>
        <taxon>Paralvinella</taxon>
    </lineage>
</organism>
<accession>A0AAD9K4W2</accession>
<evidence type="ECO:0000256" key="2">
    <source>
        <dbReference type="ARBA" id="ARBA00008816"/>
    </source>
</evidence>
<evidence type="ECO:0000256" key="3">
    <source>
        <dbReference type="ARBA" id="ARBA00022692"/>
    </source>
</evidence>
<comment type="similarity">
    <text evidence="2">Belongs to the PA-phosphatase related phosphoesterase family.</text>
</comment>
<dbReference type="InterPro" id="IPR043216">
    <property type="entry name" value="PAP-like"/>
</dbReference>